<dbReference type="PANTHER" id="PTHR43343:SF3">
    <property type="entry name" value="PROTEASE DO-LIKE 8, CHLOROPLASTIC"/>
    <property type="match status" value="1"/>
</dbReference>
<keyword evidence="3 7" id="KW-0378">Hydrolase</keyword>
<feature type="region of interest" description="Disordered" evidence="4">
    <location>
        <begin position="1"/>
        <end position="22"/>
    </location>
</feature>
<protein>
    <submittedName>
        <fullName evidence="7">Serine protease Do-like HtrB</fullName>
        <ecNumber evidence="7">3.4.21.107</ecNumber>
    </submittedName>
</protein>
<accession>A0A3P7PR75</accession>
<dbReference type="InterPro" id="IPR043504">
    <property type="entry name" value="Peptidase_S1_PA_chymotrypsin"/>
</dbReference>
<dbReference type="InterPro" id="IPR001478">
    <property type="entry name" value="PDZ"/>
</dbReference>
<evidence type="ECO:0000256" key="4">
    <source>
        <dbReference type="SAM" id="MobiDB-lite"/>
    </source>
</evidence>
<proteinExistence type="inferred from homology"/>
<dbReference type="PRINTS" id="PR00834">
    <property type="entry name" value="PROTEASES2C"/>
</dbReference>
<dbReference type="EC" id="3.4.21.107" evidence="7"/>
<dbReference type="PROSITE" id="PS50106">
    <property type="entry name" value="PDZ"/>
    <property type="match status" value="1"/>
</dbReference>
<dbReference type="Proteomes" id="UP000279029">
    <property type="component" value="Chromosome"/>
</dbReference>
<keyword evidence="5" id="KW-1133">Transmembrane helix</keyword>
<dbReference type="SUPFAM" id="SSF50494">
    <property type="entry name" value="Trypsin-like serine proteases"/>
    <property type="match status" value="1"/>
</dbReference>
<sequence>MENNISNQTDFNDNQTGIKPSNHQKYSRKWYVKLTAYVLILTFVSGLTFGAGYLSALIYGDRLTNGIISTSTQNADDQPATAQVQPILSDYTASSDISAIASAVSPAIVTISSYSEQTPGGIFGNSNGFYGGTGSGITFKMEDDELLIVTNYHVIEGSNQIEIIFHDGTTVAATVLGYDSTNDLAVLSVDTKMLKGKLDQIVLASFGDSEEIQIGELAVAIGNPLGPEYASTVTAGIISALNREIYINKNTSYVNLIQTDAAINPGNSGGALLNGKGEVIGINSAKYVDTGVEGIGFAIPINQAKETMDTILESRSGGDIAYQLADDRAFLGVQVMDITTEVYNSTGMRFGVYITDVIAFSGAEEAGIQSGDIIYSLDGKKVQNVQVLFDILEKAKVGDTLEVGIIRNDEILTLKAPLYSYKNIMDQQ</sequence>
<dbReference type="AlphaFoldDB" id="A0A3P7PR75"/>
<organism evidence="7 8">
    <name type="scientific">Petrocella atlantisensis</name>
    <dbReference type="NCBI Taxonomy" id="2173034"/>
    <lineage>
        <taxon>Bacteria</taxon>
        <taxon>Bacillati</taxon>
        <taxon>Bacillota</taxon>
        <taxon>Clostridia</taxon>
        <taxon>Lachnospirales</taxon>
        <taxon>Vallitaleaceae</taxon>
        <taxon>Petrocella</taxon>
    </lineage>
</organism>
<name>A0A3P7PR75_9FIRM</name>
<dbReference type="EMBL" id="LR130778">
    <property type="protein sequence ID" value="VDN46827.1"/>
    <property type="molecule type" value="Genomic_DNA"/>
</dbReference>
<dbReference type="Pfam" id="PF13180">
    <property type="entry name" value="PDZ_2"/>
    <property type="match status" value="1"/>
</dbReference>
<dbReference type="InterPro" id="IPR001940">
    <property type="entry name" value="Peptidase_S1C"/>
</dbReference>
<evidence type="ECO:0000313" key="8">
    <source>
        <dbReference type="Proteomes" id="UP000279029"/>
    </source>
</evidence>
<keyword evidence="5" id="KW-0472">Membrane</keyword>
<dbReference type="InterPro" id="IPR009003">
    <property type="entry name" value="Peptidase_S1_PA"/>
</dbReference>
<dbReference type="Gene3D" id="2.30.42.10">
    <property type="match status" value="1"/>
</dbReference>
<evidence type="ECO:0000259" key="6">
    <source>
        <dbReference type="PROSITE" id="PS50106"/>
    </source>
</evidence>
<dbReference type="InterPro" id="IPR051201">
    <property type="entry name" value="Chloro_Bact_Ser_Proteases"/>
</dbReference>
<dbReference type="SUPFAM" id="SSF50156">
    <property type="entry name" value="PDZ domain-like"/>
    <property type="match status" value="1"/>
</dbReference>
<reference evidence="7 8" key="1">
    <citation type="submission" date="2018-09" db="EMBL/GenBank/DDBJ databases">
        <authorList>
            <person name="Postec A."/>
        </authorList>
    </citation>
    <scope>NUCLEOTIDE SEQUENCE [LARGE SCALE GENOMIC DNA]</scope>
    <source>
        <strain evidence="7">70B-A</strain>
    </source>
</reference>
<feature type="domain" description="PDZ" evidence="6">
    <location>
        <begin position="319"/>
        <end position="385"/>
    </location>
</feature>
<comment type="similarity">
    <text evidence="1">Belongs to the peptidase S1C family.</text>
</comment>
<dbReference type="GO" id="GO:0006508">
    <property type="term" value="P:proteolysis"/>
    <property type="evidence" value="ECO:0007669"/>
    <property type="project" value="UniProtKB-KW"/>
</dbReference>
<evidence type="ECO:0000256" key="5">
    <source>
        <dbReference type="SAM" id="Phobius"/>
    </source>
</evidence>
<dbReference type="PANTHER" id="PTHR43343">
    <property type="entry name" value="PEPTIDASE S12"/>
    <property type="match status" value="1"/>
</dbReference>
<dbReference type="KEGG" id="cbar:PATL70BA_0951"/>
<dbReference type="InterPro" id="IPR036034">
    <property type="entry name" value="PDZ_sf"/>
</dbReference>
<keyword evidence="5" id="KW-0812">Transmembrane</keyword>
<evidence type="ECO:0000256" key="1">
    <source>
        <dbReference type="ARBA" id="ARBA00010541"/>
    </source>
</evidence>
<keyword evidence="2 7" id="KW-0645">Protease</keyword>
<feature type="transmembrane region" description="Helical" evidence="5">
    <location>
        <begin position="34"/>
        <end position="59"/>
    </location>
</feature>
<dbReference type="SMART" id="SM00228">
    <property type="entry name" value="PDZ"/>
    <property type="match status" value="1"/>
</dbReference>
<gene>
    <name evidence="7" type="primary">htrB</name>
    <name evidence="7" type="ORF">PATL70BA_0951</name>
</gene>
<dbReference type="Gene3D" id="2.40.10.10">
    <property type="entry name" value="Trypsin-like serine proteases"/>
    <property type="match status" value="2"/>
</dbReference>
<keyword evidence="8" id="KW-1185">Reference proteome</keyword>
<dbReference type="RefSeq" id="WP_172596103.1">
    <property type="nucleotide sequence ID" value="NZ_LR130778.1"/>
</dbReference>
<evidence type="ECO:0000256" key="2">
    <source>
        <dbReference type="ARBA" id="ARBA00022670"/>
    </source>
</evidence>
<evidence type="ECO:0000313" key="7">
    <source>
        <dbReference type="EMBL" id="VDN46827.1"/>
    </source>
</evidence>
<dbReference type="GO" id="GO:0004252">
    <property type="term" value="F:serine-type endopeptidase activity"/>
    <property type="evidence" value="ECO:0007669"/>
    <property type="project" value="InterPro"/>
</dbReference>
<evidence type="ECO:0000256" key="3">
    <source>
        <dbReference type="ARBA" id="ARBA00022801"/>
    </source>
</evidence>
<dbReference type="Pfam" id="PF13365">
    <property type="entry name" value="Trypsin_2"/>
    <property type="match status" value="1"/>
</dbReference>